<reference evidence="1 2" key="1">
    <citation type="submission" date="2019-03" db="EMBL/GenBank/DDBJ databases">
        <title>Genomic Encyclopedia of Type Strains, Phase III (KMG-III): the genomes of soil and plant-associated and newly described type strains.</title>
        <authorList>
            <person name="Whitman W."/>
        </authorList>
    </citation>
    <scope>NUCLEOTIDE SEQUENCE [LARGE SCALE GENOMIC DNA]</scope>
    <source>
        <strain evidence="1 2">VKM Ac-2570</strain>
    </source>
</reference>
<dbReference type="AlphaFoldDB" id="A0A4R7ZM89"/>
<keyword evidence="2" id="KW-1185">Reference proteome</keyword>
<proteinExistence type="predicted"/>
<organism evidence="1 2">
    <name type="scientific">Kribbella kalugense</name>
    <dbReference type="NCBI Taxonomy" id="2512221"/>
    <lineage>
        <taxon>Bacteria</taxon>
        <taxon>Bacillati</taxon>
        <taxon>Actinomycetota</taxon>
        <taxon>Actinomycetes</taxon>
        <taxon>Propionibacteriales</taxon>
        <taxon>Kribbellaceae</taxon>
        <taxon>Kribbella</taxon>
    </lineage>
</organism>
<dbReference type="Proteomes" id="UP000295447">
    <property type="component" value="Unassembled WGS sequence"/>
</dbReference>
<accession>A0A4R7ZM89</accession>
<protein>
    <submittedName>
        <fullName evidence="1">Uncharacterized protein</fullName>
    </submittedName>
</protein>
<sequence>MARHSGVPVTELAFRRSGDGWWFADWMIVLTTGEVADVLSSELQPHGSPKRGQKTCLVRYDVANQTETWGSGRPRPSATSWLDFWDRLLRCGQADWPQLVRLPAHSLAAVRAWHRPEEVLRLLRAAARQEQRRPQDLVTLVPSDGGFLAATDEDHGLDEADWAGVADEGVEDHRQVVFLDAAALKGLA</sequence>
<gene>
    <name evidence="1" type="ORF">EV650_5552</name>
</gene>
<evidence type="ECO:0000313" key="2">
    <source>
        <dbReference type="Proteomes" id="UP000295447"/>
    </source>
</evidence>
<dbReference type="EMBL" id="SODF01000002">
    <property type="protein sequence ID" value="TDW18949.1"/>
    <property type="molecule type" value="Genomic_DNA"/>
</dbReference>
<comment type="caution">
    <text evidence="1">The sequence shown here is derived from an EMBL/GenBank/DDBJ whole genome shotgun (WGS) entry which is preliminary data.</text>
</comment>
<evidence type="ECO:0000313" key="1">
    <source>
        <dbReference type="EMBL" id="TDW18949.1"/>
    </source>
</evidence>
<name>A0A4R7ZM89_9ACTN</name>